<feature type="transmembrane region" description="Helical" evidence="2">
    <location>
        <begin position="145"/>
        <end position="166"/>
    </location>
</feature>
<comment type="similarity">
    <text evidence="1">Belongs to the fatty acid desaturase type 1 family.</text>
</comment>
<dbReference type="InterPro" id="IPR012171">
    <property type="entry name" value="Fatty_acid_desaturase"/>
</dbReference>
<keyword evidence="2" id="KW-0812">Transmembrane</keyword>
<feature type="transmembrane region" description="Helical" evidence="2">
    <location>
        <begin position="304"/>
        <end position="324"/>
    </location>
</feature>
<dbReference type="Pfam" id="PF00487">
    <property type="entry name" value="FA_desaturase"/>
    <property type="match status" value="1"/>
</dbReference>
<keyword evidence="2" id="KW-1133">Transmembrane helix</keyword>
<dbReference type="STRING" id="105231.A0A0U9HS65"/>
<dbReference type="OrthoDB" id="10260134at2759"/>
<evidence type="ECO:0000313" key="4">
    <source>
        <dbReference type="EMBL" id="GAQ86431.1"/>
    </source>
</evidence>
<accession>A0A0U9HS65</accession>
<dbReference type="InterPro" id="IPR005804">
    <property type="entry name" value="FA_desaturase_dom"/>
</dbReference>
<organism evidence="4 5">
    <name type="scientific">Klebsormidium nitens</name>
    <name type="common">Green alga</name>
    <name type="synonym">Ulothrix nitens</name>
    <dbReference type="NCBI Taxonomy" id="105231"/>
    <lineage>
        <taxon>Eukaryota</taxon>
        <taxon>Viridiplantae</taxon>
        <taxon>Streptophyta</taxon>
        <taxon>Klebsormidiophyceae</taxon>
        <taxon>Klebsormidiales</taxon>
        <taxon>Klebsormidiaceae</taxon>
        <taxon>Klebsormidium</taxon>
    </lineage>
</organism>
<keyword evidence="2" id="KW-0472">Membrane</keyword>
<dbReference type="AlphaFoldDB" id="A0A0U9HS65"/>
<evidence type="ECO:0000313" key="5">
    <source>
        <dbReference type="Proteomes" id="UP000054558"/>
    </source>
</evidence>
<proteinExistence type="inferred from homology"/>
<dbReference type="PANTHER" id="PTHR32100">
    <property type="entry name" value="OMEGA-6 FATTY ACID DESATURASE, CHLOROPLASTIC"/>
    <property type="match status" value="1"/>
</dbReference>
<dbReference type="GO" id="GO:0006629">
    <property type="term" value="P:lipid metabolic process"/>
    <property type="evidence" value="ECO:0007669"/>
    <property type="project" value="InterPro"/>
</dbReference>
<reference evidence="4 5" key="1">
    <citation type="journal article" date="2014" name="Nat. Commun.">
        <title>Klebsormidium flaccidum genome reveals primary factors for plant terrestrial adaptation.</title>
        <authorList>
            <person name="Hori K."/>
            <person name="Maruyama F."/>
            <person name="Fujisawa T."/>
            <person name="Togashi T."/>
            <person name="Yamamoto N."/>
            <person name="Seo M."/>
            <person name="Sato S."/>
            <person name="Yamada T."/>
            <person name="Mori H."/>
            <person name="Tajima N."/>
            <person name="Moriyama T."/>
            <person name="Ikeuchi M."/>
            <person name="Watanabe M."/>
            <person name="Wada H."/>
            <person name="Kobayashi K."/>
            <person name="Saito M."/>
            <person name="Masuda T."/>
            <person name="Sasaki-Sekimoto Y."/>
            <person name="Mashiguchi K."/>
            <person name="Awai K."/>
            <person name="Shimojima M."/>
            <person name="Masuda S."/>
            <person name="Iwai M."/>
            <person name="Nobusawa T."/>
            <person name="Narise T."/>
            <person name="Kondo S."/>
            <person name="Saito H."/>
            <person name="Sato R."/>
            <person name="Murakawa M."/>
            <person name="Ihara Y."/>
            <person name="Oshima-Yamada Y."/>
            <person name="Ohtaka K."/>
            <person name="Satoh M."/>
            <person name="Sonobe K."/>
            <person name="Ishii M."/>
            <person name="Ohtani R."/>
            <person name="Kanamori-Sato M."/>
            <person name="Honoki R."/>
            <person name="Miyazaki D."/>
            <person name="Mochizuki H."/>
            <person name="Umetsu J."/>
            <person name="Higashi K."/>
            <person name="Shibata D."/>
            <person name="Kamiya Y."/>
            <person name="Sato N."/>
            <person name="Nakamura Y."/>
            <person name="Tabata S."/>
            <person name="Ida S."/>
            <person name="Kurokawa K."/>
            <person name="Ohta H."/>
        </authorList>
    </citation>
    <scope>NUCLEOTIDE SEQUENCE [LARGE SCALE GENOMIC DNA]</scope>
    <source>
        <strain evidence="4 5">NIES-2285</strain>
    </source>
</reference>
<feature type="domain" description="Fatty acid desaturase" evidence="3">
    <location>
        <begin position="148"/>
        <end position="392"/>
    </location>
</feature>
<gene>
    <name evidence="4" type="ORF">KFL_002880160</name>
</gene>
<feature type="transmembrane region" description="Helical" evidence="2">
    <location>
        <begin position="272"/>
        <end position="292"/>
    </location>
</feature>
<dbReference type="OMA" id="TWWIASI"/>
<protein>
    <submittedName>
        <fullName evidence="4">Omega-6 fatty acid desaturase</fullName>
    </submittedName>
</protein>
<dbReference type="CDD" id="cd03507">
    <property type="entry name" value="Delta12-FADS-like"/>
    <property type="match status" value="1"/>
</dbReference>
<evidence type="ECO:0000259" key="3">
    <source>
        <dbReference type="Pfam" id="PF00487"/>
    </source>
</evidence>
<dbReference type="GO" id="GO:0016491">
    <property type="term" value="F:oxidoreductase activity"/>
    <property type="evidence" value="ECO:0000318"/>
    <property type="project" value="GO_Central"/>
</dbReference>
<dbReference type="EMBL" id="DF237237">
    <property type="protein sequence ID" value="GAQ86431.1"/>
    <property type="molecule type" value="Genomic_DNA"/>
</dbReference>
<evidence type="ECO:0000256" key="1">
    <source>
        <dbReference type="ARBA" id="ARBA00009295"/>
    </source>
</evidence>
<dbReference type="Proteomes" id="UP000054558">
    <property type="component" value="Unassembled WGS sequence"/>
</dbReference>
<name>A0A0U9HS65_KLENI</name>
<sequence length="431" mass="47468">MALSAAATAARISSAAFASTSAQASLLDGSSCPASPLLGSRRGPVSSQMFLGQICQLKRSGQVGQLSGQRRSGGVRAAVAPLTPTAVEGFTQIGEPVPDNISMSDVLKTLPKEVFEINEWKSWRAVAVTIPAVALGYAALAVAPWYLLPAVYAYISAAVTGLFVIGHDAGHNTFSKNQLVNDVVGTLVFAPLVYPFEPWRIKHNTHHAHTNKLKIDTAWQPFTPAQFDKGGPVARFLMRAAMGPAWWLASIGHQLIWHYDVSKYRAAEQGKVKISLAAVAAFTAGVLVPLLVTQGPIAFVKWWLMPWLGFHFWMSTFTLVHHTAPHIPFKHAREWDQVKAQLGGTVHCEYPRWVEVLCHDISVHVPHHLSTKIPHYNLRKAYAAIEEHWGQYVNKARFGVPLMKTVVSQCNLFDHDKKEWVKFDPLARAQA</sequence>
<keyword evidence="5" id="KW-1185">Reference proteome</keyword>
<evidence type="ECO:0000256" key="2">
    <source>
        <dbReference type="SAM" id="Phobius"/>
    </source>
</evidence>